<feature type="region of interest" description="Disordered" evidence="1">
    <location>
        <begin position="29"/>
        <end position="51"/>
    </location>
</feature>
<dbReference type="Proteomes" id="UP001489004">
    <property type="component" value="Unassembled WGS sequence"/>
</dbReference>
<gene>
    <name evidence="2" type="ORF">WJX72_000174</name>
</gene>
<organism evidence="2 3">
    <name type="scientific">[Myrmecia] bisecta</name>
    <dbReference type="NCBI Taxonomy" id="41462"/>
    <lineage>
        <taxon>Eukaryota</taxon>
        <taxon>Viridiplantae</taxon>
        <taxon>Chlorophyta</taxon>
        <taxon>core chlorophytes</taxon>
        <taxon>Trebouxiophyceae</taxon>
        <taxon>Trebouxiales</taxon>
        <taxon>Trebouxiaceae</taxon>
        <taxon>Myrmecia</taxon>
    </lineage>
</organism>
<evidence type="ECO:0000313" key="3">
    <source>
        <dbReference type="Proteomes" id="UP001489004"/>
    </source>
</evidence>
<reference evidence="2 3" key="1">
    <citation type="journal article" date="2024" name="Nat. Commun.">
        <title>Phylogenomics reveals the evolutionary origins of lichenization in chlorophyte algae.</title>
        <authorList>
            <person name="Puginier C."/>
            <person name="Libourel C."/>
            <person name="Otte J."/>
            <person name="Skaloud P."/>
            <person name="Haon M."/>
            <person name="Grisel S."/>
            <person name="Petersen M."/>
            <person name="Berrin J.G."/>
            <person name="Delaux P.M."/>
            <person name="Dal Grande F."/>
            <person name="Keller J."/>
        </authorList>
    </citation>
    <scope>NUCLEOTIDE SEQUENCE [LARGE SCALE GENOMIC DNA]</scope>
    <source>
        <strain evidence="2 3">SAG 2043</strain>
    </source>
</reference>
<comment type="caution">
    <text evidence="2">The sequence shown here is derived from an EMBL/GenBank/DDBJ whole genome shotgun (WGS) entry which is preliminary data.</text>
</comment>
<feature type="region of interest" description="Disordered" evidence="1">
    <location>
        <begin position="103"/>
        <end position="123"/>
    </location>
</feature>
<feature type="compositionally biased region" description="Basic and acidic residues" evidence="1">
    <location>
        <begin position="114"/>
        <end position="123"/>
    </location>
</feature>
<keyword evidence="3" id="KW-1185">Reference proteome</keyword>
<evidence type="ECO:0000313" key="2">
    <source>
        <dbReference type="EMBL" id="KAK9806071.1"/>
    </source>
</evidence>
<accession>A0AAW1PCA7</accession>
<dbReference type="AlphaFoldDB" id="A0AAW1PCA7"/>
<sequence length="123" mass="14096">MELRQDDSQFSVTFSRFKFITINEKCRFGEPVGQPRRDRNEGEQTAVARPTRDGVEVEISWGAPNPARILERYTQLPDGSLKVEATTHVQDNVDTCVRIYRKQESQQQSPMVRKASEAAGRRL</sequence>
<proteinExistence type="predicted"/>
<protein>
    <submittedName>
        <fullName evidence="2">Uncharacterized protein</fullName>
    </submittedName>
</protein>
<name>A0AAW1PCA7_9CHLO</name>
<dbReference type="EMBL" id="JALJOR010000014">
    <property type="protein sequence ID" value="KAK9806071.1"/>
    <property type="molecule type" value="Genomic_DNA"/>
</dbReference>
<evidence type="ECO:0000256" key="1">
    <source>
        <dbReference type="SAM" id="MobiDB-lite"/>
    </source>
</evidence>